<name>A0A926F0B9_9FIRM</name>
<dbReference type="PANTHER" id="PTHR40076:SF1">
    <property type="entry name" value="MEMBRANE PROTEIN"/>
    <property type="match status" value="1"/>
</dbReference>
<evidence type="ECO:0000256" key="1">
    <source>
        <dbReference type="SAM" id="Phobius"/>
    </source>
</evidence>
<dbReference type="AlphaFoldDB" id="A0A926F0B9"/>
<evidence type="ECO:0000313" key="3">
    <source>
        <dbReference type="Proteomes" id="UP000601522"/>
    </source>
</evidence>
<evidence type="ECO:0000313" key="2">
    <source>
        <dbReference type="EMBL" id="MBC8589639.1"/>
    </source>
</evidence>
<accession>A0A926F0B9</accession>
<feature type="transmembrane region" description="Helical" evidence="1">
    <location>
        <begin position="146"/>
        <end position="166"/>
    </location>
</feature>
<keyword evidence="1" id="KW-1133">Transmembrane helix</keyword>
<dbReference type="EMBL" id="JACRTK010000001">
    <property type="protein sequence ID" value="MBC8589639.1"/>
    <property type="molecule type" value="Genomic_DNA"/>
</dbReference>
<keyword evidence="3" id="KW-1185">Reference proteome</keyword>
<organism evidence="2 3">
    <name type="scientific">Wansuia hejianensis</name>
    <dbReference type="NCBI Taxonomy" id="2763667"/>
    <lineage>
        <taxon>Bacteria</taxon>
        <taxon>Bacillati</taxon>
        <taxon>Bacillota</taxon>
        <taxon>Clostridia</taxon>
        <taxon>Lachnospirales</taxon>
        <taxon>Lachnospiraceae</taxon>
        <taxon>Wansuia</taxon>
    </lineage>
</organism>
<dbReference type="InterPro" id="IPR010380">
    <property type="entry name" value="DUF975"/>
</dbReference>
<dbReference type="PANTHER" id="PTHR40076">
    <property type="entry name" value="MEMBRANE PROTEIN-RELATED"/>
    <property type="match status" value="1"/>
</dbReference>
<protein>
    <submittedName>
        <fullName evidence="2">DUF975 family protein</fullName>
    </submittedName>
</protein>
<feature type="transmembrane region" description="Helical" evidence="1">
    <location>
        <begin position="211"/>
        <end position="232"/>
    </location>
</feature>
<gene>
    <name evidence="2" type="ORF">H8689_00570</name>
</gene>
<reference evidence="2 3" key="1">
    <citation type="submission" date="2020-08" db="EMBL/GenBank/DDBJ databases">
        <title>Genome public.</title>
        <authorList>
            <person name="Liu C."/>
            <person name="Sun Q."/>
        </authorList>
    </citation>
    <scope>NUCLEOTIDE SEQUENCE [LARGE SCALE GENOMIC DNA]</scope>
    <source>
        <strain evidence="2 3">NSJ-26</strain>
    </source>
</reference>
<dbReference type="RefSeq" id="WP_249322458.1">
    <property type="nucleotide sequence ID" value="NZ_JACRTK010000001.1"/>
</dbReference>
<comment type="caution">
    <text evidence="2">The sequence shown here is derived from an EMBL/GenBank/DDBJ whole genome shotgun (WGS) entry which is preliminary data.</text>
</comment>
<proteinExistence type="predicted"/>
<feature type="transmembrane region" description="Helical" evidence="1">
    <location>
        <begin position="20"/>
        <end position="39"/>
    </location>
</feature>
<sequence length="255" mass="29505">MWSRVSIKTYAKDFLRKHYWKAFLVCLIVAIVGNAGITANSQVERYRDYNQDYIVNEENHDIALRVKNSSFNFWAKHIIGESIFYVARDIFITIVIVLVILYITIGLVLNVGKSRFFLKGFEGDVCIKYLFSTFNLKEYFSILKTMFVSVLYILLWSLLLIVPGIVKSYEYRMVPYILAEDPNLSTSEALKRSSIMTDGHKWDMFVLDWSFIGWEILGMILFGIGGIFVTPYKEATSARLYNILDGKDLDNSIEI</sequence>
<dbReference type="Pfam" id="PF06161">
    <property type="entry name" value="DUF975"/>
    <property type="match status" value="1"/>
</dbReference>
<keyword evidence="1" id="KW-0812">Transmembrane</keyword>
<feature type="transmembrane region" description="Helical" evidence="1">
    <location>
        <begin position="90"/>
        <end position="109"/>
    </location>
</feature>
<dbReference type="Proteomes" id="UP000601522">
    <property type="component" value="Unassembled WGS sequence"/>
</dbReference>
<keyword evidence="1" id="KW-0472">Membrane</keyword>